<dbReference type="Gene3D" id="2.120.10.30">
    <property type="entry name" value="TolB, C-terminal domain"/>
    <property type="match status" value="1"/>
</dbReference>
<dbReference type="KEGG" id="bfo:118423046"/>
<feature type="repeat" description="NHL" evidence="2">
    <location>
        <begin position="286"/>
        <end position="329"/>
    </location>
</feature>
<evidence type="ECO:0000256" key="2">
    <source>
        <dbReference type="PROSITE-ProRule" id="PRU00504"/>
    </source>
</evidence>
<evidence type="ECO:0000256" key="1">
    <source>
        <dbReference type="ARBA" id="ARBA00022737"/>
    </source>
</evidence>
<dbReference type="PANTHER" id="PTHR24104">
    <property type="entry name" value="E3 UBIQUITIN-PROTEIN LIGASE NHLRC1-RELATED"/>
    <property type="match status" value="1"/>
</dbReference>
<dbReference type="Pfam" id="PF01436">
    <property type="entry name" value="NHL"/>
    <property type="match status" value="2"/>
</dbReference>
<gene>
    <name evidence="5" type="primary">LOC118423046</name>
</gene>
<evidence type="ECO:0000256" key="3">
    <source>
        <dbReference type="SAM" id="MobiDB-lite"/>
    </source>
</evidence>
<evidence type="ECO:0000313" key="5">
    <source>
        <dbReference type="RefSeq" id="XP_035686834.1"/>
    </source>
</evidence>
<keyword evidence="4" id="KW-1185">Reference proteome</keyword>
<accession>A0A9J7LRD4</accession>
<dbReference type="InterPro" id="IPR050952">
    <property type="entry name" value="TRIM-NHL_E3_ligases"/>
</dbReference>
<dbReference type="Proteomes" id="UP000001554">
    <property type="component" value="Chromosome 9"/>
</dbReference>
<protein>
    <submittedName>
        <fullName evidence="5">Tripartite motif-containing protein 2-like</fullName>
    </submittedName>
</protein>
<dbReference type="OMA" id="RSANHFV"/>
<reference evidence="4" key="1">
    <citation type="journal article" date="2020" name="Nat. Ecol. Evol.">
        <title>Deeply conserved synteny resolves early events in vertebrate evolution.</title>
        <authorList>
            <person name="Simakov O."/>
            <person name="Marletaz F."/>
            <person name="Yue J.X."/>
            <person name="O'Connell B."/>
            <person name="Jenkins J."/>
            <person name="Brandt A."/>
            <person name="Calef R."/>
            <person name="Tung C.H."/>
            <person name="Huang T.K."/>
            <person name="Schmutz J."/>
            <person name="Satoh N."/>
            <person name="Yu J.K."/>
            <person name="Putnam N.H."/>
            <person name="Green R.E."/>
            <person name="Rokhsar D.S."/>
        </authorList>
    </citation>
    <scope>NUCLEOTIDE SEQUENCE [LARGE SCALE GENOMIC DNA]</scope>
    <source>
        <strain evidence="4">S238N-H82</strain>
    </source>
</reference>
<dbReference type="GO" id="GO:0061630">
    <property type="term" value="F:ubiquitin protein ligase activity"/>
    <property type="evidence" value="ECO:0000318"/>
    <property type="project" value="GO_Central"/>
</dbReference>
<dbReference type="OrthoDB" id="9986616at2759"/>
<sequence length="417" mass="45830">MAQAGLAAPQLTLPVVGMGDRRRQDADPAYRVTGVKLPRVVDDRVFLVKRSTQQRTGGKQGKSPLPSDPGTKNRTASFSKVLKPLRVAYSRNSEAEVKPVRFGHWGSAEGQLKRPRGVAVTSSGQIYVVDAGSEQIQVFSPEGEFIRRFLTGRGNTRSDPWGIAVFHHGILVTDAEESVVNVFRKSGHYVGQFGKGILHRPCGIAVDPKTDTIFVTDRECVKVFRGENGVLMNMLYFYGCANPYGSYVDFKYPLPYHVAVDKGNAVVSDWREHCVKVFDIENGVLIKRIGARGARVGGLEHPRGVCLDRTGNVIVADHGNKRVQLFDCRKGYGFGRYVATEADGVRSPEDVALVPDGRFALTDSDRHSVTLIGTGLGTTTTSLDHLFYNASSRERSANHFVSDSCQEITDREDVDLD</sequence>
<dbReference type="InterPro" id="IPR011042">
    <property type="entry name" value="6-blade_b-propeller_TolB-like"/>
</dbReference>
<dbReference type="PANTHER" id="PTHR24104:SF46">
    <property type="entry name" value="TRIPARTITE MOTIF-CONTAINING PROTEIN 2-LIKE"/>
    <property type="match status" value="1"/>
</dbReference>
<dbReference type="CDD" id="cd05819">
    <property type="entry name" value="NHL"/>
    <property type="match status" value="1"/>
</dbReference>
<dbReference type="FunFam" id="2.120.10.30:FF:000301">
    <property type="entry name" value="Uncharacterized protein"/>
    <property type="match status" value="1"/>
</dbReference>
<dbReference type="SUPFAM" id="SSF101898">
    <property type="entry name" value="NHL repeat"/>
    <property type="match status" value="1"/>
</dbReference>
<dbReference type="InterPro" id="IPR001258">
    <property type="entry name" value="NHL_repeat"/>
</dbReference>
<dbReference type="GeneID" id="118423046"/>
<keyword evidence="1" id="KW-0677">Repeat</keyword>
<dbReference type="GO" id="GO:0043161">
    <property type="term" value="P:proteasome-mediated ubiquitin-dependent protein catabolic process"/>
    <property type="evidence" value="ECO:0000318"/>
    <property type="project" value="GO_Central"/>
</dbReference>
<name>A0A9J7LRD4_BRAFL</name>
<dbReference type="GO" id="GO:0000209">
    <property type="term" value="P:protein polyubiquitination"/>
    <property type="evidence" value="ECO:0000318"/>
    <property type="project" value="GO_Central"/>
</dbReference>
<organism evidence="4 5">
    <name type="scientific">Branchiostoma floridae</name>
    <name type="common">Florida lancelet</name>
    <name type="synonym">Amphioxus</name>
    <dbReference type="NCBI Taxonomy" id="7739"/>
    <lineage>
        <taxon>Eukaryota</taxon>
        <taxon>Metazoa</taxon>
        <taxon>Chordata</taxon>
        <taxon>Cephalochordata</taxon>
        <taxon>Leptocardii</taxon>
        <taxon>Amphioxiformes</taxon>
        <taxon>Branchiostomatidae</taxon>
        <taxon>Branchiostoma</taxon>
    </lineage>
</organism>
<feature type="region of interest" description="Disordered" evidence="3">
    <location>
        <begin position="49"/>
        <end position="77"/>
    </location>
</feature>
<reference evidence="5" key="2">
    <citation type="submission" date="2025-08" db="UniProtKB">
        <authorList>
            <consortium name="RefSeq"/>
        </authorList>
    </citation>
    <scope>IDENTIFICATION</scope>
    <source>
        <strain evidence="5">S238N-H82</strain>
        <tissue evidence="5">Testes</tissue>
    </source>
</reference>
<evidence type="ECO:0000313" key="4">
    <source>
        <dbReference type="Proteomes" id="UP000001554"/>
    </source>
</evidence>
<dbReference type="Gene3D" id="2.40.10.500">
    <property type="match status" value="1"/>
</dbReference>
<proteinExistence type="predicted"/>
<dbReference type="PROSITE" id="PS51125">
    <property type="entry name" value="NHL"/>
    <property type="match status" value="3"/>
</dbReference>
<dbReference type="AlphaFoldDB" id="A0A9J7LRD4"/>
<feature type="repeat" description="NHL" evidence="2">
    <location>
        <begin position="187"/>
        <end position="227"/>
    </location>
</feature>
<dbReference type="RefSeq" id="XP_035686834.1">
    <property type="nucleotide sequence ID" value="XM_035830941.1"/>
</dbReference>
<feature type="repeat" description="NHL" evidence="2">
    <location>
        <begin position="101"/>
        <end position="142"/>
    </location>
</feature>